<evidence type="ECO:0000256" key="7">
    <source>
        <dbReference type="ARBA" id="ARBA00022598"/>
    </source>
</evidence>
<dbReference type="RefSeq" id="WP_109651581.1">
    <property type="nucleotide sequence ID" value="NZ_JACWLN010000005.1"/>
</dbReference>
<feature type="binding site" evidence="16">
    <location>
        <position position="342"/>
    </location>
    <ligand>
        <name>ATP</name>
        <dbReference type="ChEBI" id="CHEBI:30616"/>
    </ligand>
</feature>
<dbReference type="NCBIfam" id="NF001100">
    <property type="entry name" value="PRK00133.1"/>
    <property type="match status" value="1"/>
</dbReference>
<dbReference type="GO" id="GO:0006431">
    <property type="term" value="P:methionyl-tRNA aminoacylation"/>
    <property type="evidence" value="ECO:0007669"/>
    <property type="project" value="UniProtKB-UniRule"/>
</dbReference>
<dbReference type="Pfam" id="PF01588">
    <property type="entry name" value="tRNA_bind"/>
    <property type="match status" value="1"/>
</dbReference>
<dbReference type="SUPFAM" id="SSF52374">
    <property type="entry name" value="Nucleotidylyl transferase"/>
    <property type="match status" value="1"/>
</dbReference>
<evidence type="ECO:0000256" key="10">
    <source>
        <dbReference type="ARBA" id="ARBA00022833"/>
    </source>
</evidence>
<keyword evidence="8 16" id="KW-0479">Metal-binding</keyword>
<dbReference type="GO" id="GO:0005829">
    <property type="term" value="C:cytosol"/>
    <property type="evidence" value="ECO:0007669"/>
    <property type="project" value="TreeGrafter"/>
</dbReference>
<dbReference type="InterPro" id="IPR015413">
    <property type="entry name" value="Methionyl/Leucyl_tRNA_Synth"/>
</dbReference>
<keyword evidence="14 16" id="KW-0030">Aminoacyl-tRNA synthetase</keyword>
<keyword evidence="7 16" id="KW-0436">Ligase</keyword>
<evidence type="ECO:0000313" key="18">
    <source>
        <dbReference type="EMBL" id="MBD1261496.1"/>
    </source>
</evidence>
<dbReference type="PANTHER" id="PTHR45765">
    <property type="entry name" value="METHIONINE--TRNA LIGASE"/>
    <property type="match status" value="1"/>
</dbReference>
<evidence type="ECO:0000313" key="20">
    <source>
        <dbReference type="Proteomes" id="UP000245667"/>
    </source>
</evidence>
<dbReference type="GO" id="GO:0005524">
    <property type="term" value="F:ATP binding"/>
    <property type="evidence" value="ECO:0007669"/>
    <property type="project" value="UniProtKB-UniRule"/>
</dbReference>
<dbReference type="PROSITE" id="PS00178">
    <property type="entry name" value="AA_TRNA_LIGASE_I"/>
    <property type="match status" value="1"/>
</dbReference>
<dbReference type="FunFam" id="2.20.28.20:FF:000001">
    <property type="entry name" value="Methionine--tRNA ligase"/>
    <property type="match status" value="1"/>
</dbReference>
<comment type="similarity">
    <text evidence="3 16">Belongs to the class-I aminoacyl-tRNA synthetase family. MetG type 1 subfamily.</text>
</comment>
<dbReference type="InterPro" id="IPR029038">
    <property type="entry name" value="MetRS_Zn"/>
</dbReference>
<feature type="short sequence motif" description="'KMSKS' region" evidence="16">
    <location>
        <begin position="339"/>
        <end position="343"/>
    </location>
</feature>
<dbReference type="NCBIfam" id="TIGR00398">
    <property type="entry name" value="metG"/>
    <property type="match status" value="1"/>
</dbReference>
<dbReference type="Proteomes" id="UP000245667">
    <property type="component" value="Unassembled WGS sequence"/>
</dbReference>
<evidence type="ECO:0000256" key="16">
    <source>
        <dbReference type="HAMAP-Rule" id="MF_00098"/>
    </source>
</evidence>
<name>A0A316DZU7_9FLAO</name>
<dbReference type="Gene3D" id="2.40.50.140">
    <property type="entry name" value="Nucleic acid-binding proteins"/>
    <property type="match status" value="1"/>
</dbReference>
<comment type="catalytic activity">
    <reaction evidence="15 16">
        <text>tRNA(Met) + L-methionine + ATP = L-methionyl-tRNA(Met) + AMP + diphosphate</text>
        <dbReference type="Rhea" id="RHEA:13481"/>
        <dbReference type="Rhea" id="RHEA-COMP:9667"/>
        <dbReference type="Rhea" id="RHEA-COMP:9698"/>
        <dbReference type="ChEBI" id="CHEBI:30616"/>
        <dbReference type="ChEBI" id="CHEBI:33019"/>
        <dbReference type="ChEBI" id="CHEBI:57844"/>
        <dbReference type="ChEBI" id="CHEBI:78442"/>
        <dbReference type="ChEBI" id="CHEBI:78530"/>
        <dbReference type="ChEBI" id="CHEBI:456215"/>
        <dbReference type="EC" id="6.1.1.10"/>
    </reaction>
</comment>
<comment type="subcellular location">
    <subcellularLocation>
        <location evidence="2 16">Cytoplasm</location>
    </subcellularLocation>
</comment>
<dbReference type="PANTHER" id="PTHR45765:SF1">
    <property type="entry name" value="METHIONINE--TRNA LIGASE, CYTOPLASMIC"/>
    <property type="match status" value="1"/>
</dbReference>
<keyword evidence="6 16" id="KW-0820">tRNA-binding</keyword>
<evidence type="ECO:0000256" key="2">
    <source>
        <dbReference type="ARBA" id="ARBA00004496"/>
    </source>
</evidence>
<dbReference type="InterPro" id="IPR004495">
    <property type="entry name" value="Met-tRNA-synth_bsu_C"/>
</dbReference>
<dbReference type="InterPro" id="IPR002547">
    <property type="entry name" value="tRNA-bd_dom"/>
</dbReference>
<dbReference type="InterPro" id="IPR014729">
    <property type="entry name" value="Rossmann-like_a/b/a_fold"/>
</dbReference>
<dbReference type="OrthoDB" id="9810191at2"/>
<evidence type="ECO:0000256" key="11">
    <source>
        <dbReference type="ARBA" id="ARBA00022840"/>
    </source>
</evidence>
<dbReference type="EMBL" id="JACWLN010000005">
    <property type="protein sequence ID" value="MBD1261496.1"/>
    <property type="molecule type" value="Genomic_DNA"/>
</dbReference>
<evidence type="ECO:0000256" key="1">
    <source>
        <dbReference type="ARBA" id="ARBA00003314"/>
    </source>
</evidence>
<organism evidence="19 20">
    <name type="scientific">Maribacter polysiphoniae</name>
    <dbReference type="NCBI Taxonomy" id="429344"/>
    <lineage>
        <taxon>Bacteria</taxon>
        <taxon>Pseudomonadati</taxon>
        <taxon>Bacteroidota</taxon>
        <taxon>Flavobacteriia</taxon>
        <taxon>Flavobacteriales</taxon>
        <taxon>Flavobacteriaceae</taxon>
        <taxon>Maribacter</taxon>
    </lineage>
</organism>
<reference evidence="18 21" key="2">
    <citation type="submission" date="2020-07" db="EMBL/GenBank/DDBJ databases">
        <title>The draft genome sequence of Maribacter polysiphoniae KCTC 22021.</title>
        <authorList>
            <person name="Mu L."/>
        </authorList>
    </citation>
    <scope>NUCLEOTIDE SEQUENCE [LARGE SCALE GENOMIC DNA]</scope>
    <source>
        <strain evidence="18 21">KCTC 22021</strain>
    </source>
</reference>
<evidence type="ECO:0000256" key="6">
    <source>
        <dbReference type="ARBA" id="ARBA00022555"/>
    </source>
</evidence>
<protein>
    <recommendedName>
        <fullName evidence="16">Methionine--tRNA ligase</fullName>
        <ecNumber evidence="16">6.1.1.10</ecNumber>
    </recommendedName>
    <alternativeName>
        <fullName evidence="16">Methionyl-tRNA synthetase</fullName>
        <shortName evidence="16">MetRS</shortName>
    </alternativeName>
</protein>
<dbReference type="GO" id="GO:0004825">
    <property type="term" value="F:methionine-tRNA ligase activity"/>
    <property type="evidence" value="ECO:0007669"/>
    <property type="project" value="UniProtKB-UniRule"/>
</dbReference>
<feature type="short sequence motif" description="'HIGH' region" evidence="16">
    <location>
        <begin position="18"/>
        <end position="28"/>
    </location>
</feature>
<comment type="caution">
    <text evidence="19">The sequence shown here is derived from an EMBL/GenBank/DDBJ whole genome shotgun (WGS) entry which is preliminary data.</text>
</comment>
<evidence type="ECO:0000259" key="17">
    <source>
        <dbReference type="PROSITE" id="PS50886"/>
    </source>
</evidence>
<dbReference type="CDD" id="cd00814">
    <property type="entry name" value="MetRS_core"/>
    <property type="match status" value="1"/>
</dbReference>
<keyword evidence="10 16" id="KW-0862">Zinc</keyword>
<keyword evidence="13 16" id="KW-0648">Protein biosynthesis</keyword>
<gene>
    <name evidence="16 18" type="primary">metG</name>
    <name evidence="18" type="ORF">HZY62_12905</name>
    <name evidence="19" type="ORF">LX92_02770</name>
</gene>
<keyword evidence="9 16" id="KW-0547">Nucleotide-binding</keyword>
<evidence type="ECO:0000256" key="15">
    <source>
        <dbReference type="ARBA" id="ARBA00047364"/>
    </source>
</evidence>
<feature type="binding site" evidence="16">
    <location>
        <position position="153"/>
    </location>
    <ligand>
        <name>Zn(2+)</name>
        <dbReference type="ChEBI" id="CHEBI:29105"/>
    </ligand>
</feature>
<dbReference type="Gene3D" id="1.10.730.10">
    <property type="entry name" value="Isoleucyl-tRNA Synthetase, Domain 1"/>
    <property type="match status" value="1"/>
</dbReference>
<dbReference type="InterPro" id="IPR023458">
    <property type="entry name" value="Met-tRNA_ligase_1"/>
</dbReference>
<keyword evidence="11 16" id="KW-0067">ATP-binding</keyword>
<feature type="binding site" evidence="16">
    <location>
        <position position="163"/>
    </location>
    <ligand>
        <name>Zn(2+)</name>
        <dbReference type="ChEBI" id="CHEBI:29105"/>
    </ligand>
</feature>
<evidence type="ECO:0000256" key="13">
    <source>
        <dbReference type="ARBA" id="ARBA00022917"/>
    </source>
</evidence>
<dbReference type="EC" id="6.1.1.10" evidence="16"/>
<evidence type="ECO:0000256" key="12">
    <source>
        <dbReference type="ARBA" id="ARBA00022884"/>
    </source>
</evidence>
<sequence length="692" mass="78165">MTDNAKSPARYTITAALPYTNGPIHIGHLAGVYVPADIYARYQRLQGKDVAFVCGSDEHGVAISMKAKKEGITPKEVIDKYDGIIRKSFEEFGITFDNYSRTSREIHHKTASDFFVKLYEQGDFIEETTAQLYDEEAKQFLADRFVVGTCPKCGHEEAYGDQCENCGSTLNATDLINPKSTITGTVPTTKETKHWFLPLDRYEDFLKEWILEGHKKDWKPNVYGQCKSWIDDGLKPRAVTRDLDWGIPVPVEGGEGKVLYVWFDAPIGYISSTKEWAAREGKDWEPYWKDKDTKLLHFIGKDNIVFHCIIFPSILKAHGEYILPDNVPANEFLNLEGNKLSTSKNWAVWLHEYLVDFPDMQDALRYTLTANAPETKDNDFTWKDFQARNNNELVAILGNFINRVVVLTNKYYEGVVPSPSEFSQVDKETLEQLRKYPEIIASSIERYRFREAGQELMNLARLGNKYLADEEPWKVIKQDGERVRTIMFVALQIATGLAVLSEPFLPFTSGKLKQILALGSSADEALWAKVATQETLLAPQHKINKAELLFRKVEDSEIQAQLDKLEATKKANENENKALMPQKDTITFDDFSKLDMRVGTIVEAEKMAKAKKLLVLKVDTGLDTRTIVSGIAESFTPEEIVGKKVTVLINLAPRALRGVESEGMILMTENADGKLVFVNPDEDNVGNGLTIN</sequence>
<accession>A0A316DZU7</accession>
<keyword evidence="12 16" id="KW-0694">RNA-binding</keyword>
<evidence type="ECO:0000256" key="3">
    <source>
        <dbReference type="ARBA" id="ARBA00008258"/>
    </source>
</evidence>
<evidence type="ECO:0000256" key="4">
    <source>
        <dbReference type="ARBA" id="ARBA00011738"/>
    </source>
</evidence>
<evidence type="ECO:0000313" key="21">
    <source>
        <dbReference type="Proteomes" id="UP000651837"/>
    </source>
</evidence>
<comment type="subunit">
    <text evidence="4 16">Homodimer.</text>
</comment>
<evidence type="ECO:0000256" key="14">
    <source>
        <dbReference type="ARBA" id="ARBA00023146"/>
    </source>
</evidence>
<dbReference type="Pfam" id="PF09334">
    <property type="entry name" value="tRNA-synt_1g"/>
    <property type="match status" value="1"/>
</dbReference>
<keyword evidence="21" id="KW-1185">Reference proteome</keyword>
<dbReference type="FunFam" id="2.40.50.140:FF:000042">
    <property type="entry name" value="Methionine--tRNA ligase"/>
    <property type="match status" value="1"/>
</dbReference>
<dbReference type="InterPro" id="IPR033911">
    <property type="entry name" value="MetRS_core"/>
</dbReference>
<proteinExistence type="inferred from homology"/>
<dbReference type="AlphaFoldDB" id="A0A316DZU7"/>
<feature type="domain" description="TRNA-binding" evidence="17">
    <location>
        <begin position="590"/>
        <end position="692"/>
    </location>
</feature>
<comment type="cofactor">
    <cofactor evidence="16">
        <name>Zn(2+)</name>
        <dbReference type="ChEBI" id="CHEBI:29105"/>
    </cofactor>
    <text evidence="16">Binds 1 zinc ion per subunit.</text>
</comment>
<dbReference type="CDD" id="cd02800">
    <property type="entry name" value="tRNA_bind_EcMetRS_like"/>
    <property type="match status" value="1"/>
</dbReference>
<dbReference type="HAMAP" id="MF_00098">
    <property type="entry name" value="Met_tRNA_synth_type1"/>
    <property type="match status" value="1"/>
</dbReference>
<dbReference type="PROSITE" id="PS50886">
    <property type="entry name" value="TRBD"/>
    <property type="match status" value="1"/>
</dbReference>
<evidence type="ECO:0000256" key="8">
    <source>
        <dbReference type="ARBA" id="ARBA00022723"/>
    </source>
</evidence>
<dbReference type="SUPFAM" id="SSF47323">
    <property type="entry name" value="Anticodon-binding domain of a subclass of class I aminoacyl-tRNA synthetases"/>
    <property type="match status" value="1"/>
</dbReference>
<dbReference type="Gene3D" id="2.20.28.20">
    <property type="entry name" value="Methionyl-tRNA synthetase, Zn-domain"/>
    <property type="match status" value="1"/>
</dbReference>
<evidence type="ECO:0000256" key="5">
    <source>
        <dbReference type="ARBA" id="ARBA00022490"/>
    </source>
</evidence>
<dbReference type="InterPro" id="IPR041872">
    <property type="entry name" value="Anticodon_Met"/>
</dbReference>
<dbReference type="SUPFAM" id="SSF57770">
    <property type="entry name" value="Methionyl-tRNA synthetase (MetRS), Zn-domain"/>
    <property type="match status" value="1"/>
</dbReference>
<dbReference type="EMBL" id="QGGQ01000006">
    <property type="protein sequence ID" value="PWK22832.1"/>
    <property type="molecule type" value="Genomic_DNA"/>
</dbReference>
<dbReference type="PRINTS" id="PR01041">
    <property type="entry name" value="TRNASYNTHMET"/>
</dbReference>
<dbReference type="Proteomes" id="UP000651837">
    <property type="component" value="Unassembled WGS sequence"/>
</dbReference>
<dbReference type="InterPro" id="IPR014758">
    <property type="entry name" value="Met-tRNA_synth"/>
</dbReference>
<dbReference type="InterPro" id="IPR009080">
    <property type="entry name" value="tRNAsynth_Ia_anticodon-bd"/>
</dbReference>
<dbReference type="GO" id="GO:0000049">
    <property type="term" value="F:tRNA binding"/>
    <property type="evidence" value="ECO:0007669"/>
    <property type="project" value="UniProtKB-UniRule"/>
</dbReference>
<dbReference type="CDD" id="cd07957">
    <property type="entry name" value="Anticodon_Ia_Met"/>
    <property type="match status" value="1"/>
</dbReference>
<dbReference type="InterPro" id="IPR001412">
    <property type="entry name" value="aa-tRNA-synth_I_CS"/>
</dbReference>
<evidence type="ECO:0000256" key="9">
    <source>
        <dbReference type="ARBA" id="ARBA00022741"/>
    </source>
</evidence>
<feature type="binding site" evidence="16">
    <location>
        <position position="150"/>
    </location>
    <ligand>
        <name>Zn(2+)</name>
        <dbReference type="ChEBI" id="CHEBI:29105"/>
    </ligand>
</feature>
<dbReference type="GO" id="GO:0046872">
    <property type="term" value="F:metal ion binding"/>
    <property type="evidence" value="ECO:0007669"/>
    <property type="project" value="UniProtKB-KW"/>
</dbReference>
<dbReference type="NCBIfam" id="TIGR00399">
    <property type="entry name" value="metG_C_term"/>
    <property type="match status" value="1"/>
</dbReference>
<dbReference type="Pfam" id="PF19303">
    <property type="entry name" value="Anticodon_3"/>
    <property type="match status" value="1"/>
</dbReference>
<comment type="function">
    <text evidence="1 16">Is required not only for elongation of protein synthesis but also for the initiation of all mRNA translation through initiator tRNA(fMet) aminoacylation.</text>
</comment>
<feature type="binding site" evidence="16">
    <location>
        <position position="166"/>
    </location>
    <ligand>
        <name>Zn(2+)</name>
        <dbReference type="ChEBI" id="CHEBI:29105"/>
    </ligand>
</feature>
<reference evidence="19 20" key="1">
    <citation type="submission" date="2018-05" db="EMBL/GenBank/DDBJ databases">
        <title>Genomic Encyclopedia of Archaeal and Bacterial Type Strains, Phase II (KMG-II): from individual species to whole genera.</title>
        <authorList>
            <person name="Goeker M."/>
        </authorList>
    </citation>
    <scope>NUCLEOTIDE SEQUENCE [LARGE SCALE GENOMIC DNA]</scope>
    <source>
        <strain evidence="19 20">DSM 23514</strain>
    </source>
</reference>
<keyword evidence="5 16" id="KW-0963">Cytoplasm</keyword>
<dbReference type="Gene3D" id="3.40.50.620">
    <property type="entry name" value="HUPs"/>
    <property type="match status" value="1"/>
</dbReference>
<dbReference type="InterPro" id="IPR012340">
    <property type="entry name" value="NA-bd_OB-fold"/>
</dbReference>
<evidence type="ECO:0000313" key="19">
    <source>
        <dbReference type="EMBL" id="PWK22832.1"/>
    </source>
</evidence>
<dbReference type="SUPFAM" id="SSF50249">
    <property type="entry name" value="Nucleic acid-binding proteins"/>
    <property type="match status" value="1"/>
</dbReference>